<dbReference type="EMBL" id="JABBNU010000011">
    <property type="protein sequence ID" value="NMM50153.1"/>
    <property type="molecule type" value="Genomic_DNA"/>
</dbReference>
<dbReference type="CDD" id="cd10551">
    <property type="entry name" value="PsrB"/>
    <property type="match status" value="1"/>
</dbReference>
<evidence type="ECO:0000259" key="1">
    <source>
        <dbReference type="PROSITE" id="PS51379"/>
    </source>
</evidence>
<dbReference type="NCBIfam" id="TIGR04519">
    <property type="entry name" value="MoCo_extend_TAT"/>
    <property type="match status" value="1"/>
</dbReference>
<comment type="caution">
    <text evidence="2">The sequence shown here is derived from an EMBL/GenBank/DDBJ whole genome shotgun (WGS) entry which is preliminary data.</text>
</comment>
<dbReference type="PROSITE" id="PS51318">
    <property type="entry name" value="TAT"/>
    <property type="match status" value="1"/>
</dbReference>
<evidence type="ECO:0000313" key="3">
    <source>
        <dbReference type="Proteomes" id="UP000559010"/>
    </source>
</evidence>
<protein>
    <submittedName>
        <fullName evidence="2">TAT-variant-translocated molybdopterin oxidoreductase</fullName>
    </submittedName>
</protein>
<dbReference type="Pfam" id="PF13247">
    <property type="entry name" value="Fer4_11"/>
    <property type="match status" value="1"/>
</dbReference>
<dbReference type="InterPro" id="IPR006311">
    <property type="entry name" value="TAT_signal"/>
</dbReference>
<sequence>MKKVNKTYWKGLEQLTNDTEFVANAQNEFPEIPGEGEDAPSRSRRDFLKMMGFSLAAASLAACEAPIRKAIPYLNKPVDVDPGIPNYYASTYINGGDVYSVVVKTREGRPIKLDGNKHGFSQGATTGQVEASVLNLYDLSRLQNPKKGDADITWEQLDKEVKAKLSSIQAKGGKIAIVSETVNSPSIKKAVKQFADKYQKVEHVMYDPISEYGVMAAHKATFGKEVSPSYDLEKADVIVSVASDFLGSKSNSALYSKAYGKRRKVSKDNTNMNRHYQFESNLSLTGANADYRTPIKPSQEGYVVGQLYNAIAKKAGAAPLSGISGAEVANLDKAANDLWAAKGKSLVLAGSNDPDVQTVVNAINNLLSNYGSTINIDKSSQARLGNDQKMDAFVNGLAKGQYSAVIFYNANPVYNHPKGAQIASAIAKAELSVATNGTADETASLAQYVAPDHHFLEAWNDAEPIKGQFTLGQPAIRPLFKTRNAGESFLVWAGNNTSYYDFLRNNWKEGQFAAQSNTGDFDQFWNETLYTGVFAGNVATEEIVEVESTDEVASEETSTSFTADLSAIASRIKKNYKASSNGVELALYVNGTGNGSMANNPWLQEMPDPITKATWDNYLTVSQAYAKEKGLTMKEGQTVTANLTVGGKSIEVPVLIQPGQAQGTIGLALGYGRKNAGKVGDGVGGDAYPLVGSVNGAISFNVVDGVSVEPTGNSYRIAQTQTHQTVMGRDSVIKEATLKQYKKDPNSVVKHPEFHTSEGMKSPEAITLWKGHEYTNHHWGLAIDLNSCTGCSACHIACQVENNIPVVGKDEVLNRREMHWIRIDRYYSSPETASSYGEMESAADNPEVVFQPMMCQHCSNAPCETVCPVAATTHSSEGLNQMTYNRCIGTRYCANNCPYKVRRFNWFKYHDNKQFDKNSAQNSALGKMVLNPDVTVRARGVMEKCSLCVQRIQAGKLKAKAEGRRPGDDDVTTACASACPSEAIVFGDLKNKDSKIHQLLKIREANDEDGMEIGDERAYAVLEELRVDPNVFYFAKIRNKEEA</sequence>
<dbReference type="InterPro" id="IPR006656">
    <property type="entry name" value="Mopterin_OxRdtase"/>
</dbReference>
<proteinExistence type="predicted"/>
<dbReference type="Gene3D" id="3.40.50.740">
    <property type="match status" value="1"/>
</dbReference>
<dbReference type="PROSITE" id="PS51379">
    <property type="entry name" value="4FE4S_FER_2"/>
    <property type="match status" value="3"/>
</dbReference>
<reference evidence="2 3" key="1">
    <citation type="submission" date="2020-04" db="EMBL/GenBank/DDBJ databases">
        <title>Flammeovirgaceae bacterium KN852 isolated from deep sea.</title>
        <authorList>
            <person name="Zhang D.-C."/>
        </authorList>
    </citation>
    <scope>NUCLEOTIDE SEQUENCE [LARGE SCALE GENOMIC DNA]</scope>
    <source>
        <strain evidence="2 3">KN852</strain>
    </source>
</reference>
<dbReference type="Proteomes" id="UP000559010">
    <property type="component" value="Unassembled WGS sequence"/>
</dbReference>
<feature type="domain" description="4Fe-4S ferredoxin-type" evidence="1">
    <location>
        <begin position="878"/>
        <end position="907"/>
    </location>
</feature>
<dbReference type="GO" id="GO:0016491">
    <property type="term" value="F:oxidoreductase activity"/>
    <property type="evidence" value="ECO:0007669"/>
    <property type="project" value="InterPro"/>
</dbReference>
<evidence type="ECO:0000313" key="2">
    <source>
        <dbReference type="EMBL" id="NMM50153.1"/>
    </source>
</evidence>
<dbReference type="Gene3D" id="3.30.70.20">
    <property type="match status" value="2"/>
</dbReference>
<dbReference type="AlphaFoldDB" id="A0A848J035"/>
<dbReference type="SUPFAM" id="SSF54862">
    <property type="entry name" value="4Fe-4S ferredoxins"/>
    <property type="match status" value="1"/>
</dbReference>
<dbReference type="CDD" id="cd02784">
    <property type="entry name" value="MopB_CT_PHLH"/>
    <property type="match status" value="1"/>
</dbReference>
<organism evidence="2 3">
    <name type="scientific">Marinigracilibium pacificum</name>
    <dbReference type="NCBI Taxonomy" id="2729599"/>
    <lineage>
        <taxon>Bacteria</taxon>
        <taxon>Pseudomonadati</taxon>
        <taxon>Bacteroidota</taxon>
        <taxon>Cytophagia</taxon>
        <taxon>Cytophagales</taxon>
        <taxon>Flammeovirgaceae</taxon>
        <taxon>Marinigracilibium</taxon>
    </lineage>
</organism>
<feature type="domain" description="4Fe-4S ferredoxin-type" evidence="1">
    <location>
        <begin position="846"/>
        <end position="877"/>
    </location>
</feature>
<feature type="domain" description="4Fe-4S ferredoxin-type" evidence="1">
    <location>
        <begin position="779"/>
        <end position="809"/>
    </location>
</feature>
<dbReference type="InterPro" id="IPR017896">
    <property type="entry name" value="4Fe4S_Fe-S-bd"/>
</dbReference>
<accession>A0A848J035</accession>
<gene>
    <name evidence="2" type="ORF">HH304_17225</name>
</gene>
<dbReference type="RefSeq" id="WP_169684462.1">
    <property type="nucleotide sequence ID" value="NZ_JABBNU010000011.1"/>
</dbReference>
<dbReference type="Pfam" id="PF00384">
    <property type="entry name" value="Molybdopterin"/>
    <property type="match status" value="1"/>
</dbReference>
<dbReference type="PANTHER" id="PTHR42783">
    <property type="entry name" value="GLUTAMATE SYNTHASE [NADPH] SMALL CHAIN"/>
    <property type="match status" value="1"/>
</dbReference>
<dbReference type="InterPro" id="IPR030948">
    <property type="entry name" value="TAT_var_transloc_signal_dom"/>
</dbReference>
<name>A0A848J035_9BACT</name>
<dbReference type="PANTHER" id="PTHR42783:SF3">
    <property type="entry name" value="GLUTAMATE SYNTHASE [NADPH] SMALL CHAIN-RELATED"/>
    <property type="match status" value="1"/>
</dbReference>
<dbReference type="SUPFAM" id="SSF53706">
    <property type="entry name" value="Formate dehydrogenase/DMSO reductase, domains 1-3"/>
    <property type="match status" value="1"/>
</dbReference>
<keyword evidence="3" id="KW-1185">Reference proteome</keyword>